<dbReference type="OrthoDB" id="9933814at2759"/>
<dbReference type="PANTHER" id="PTHR46342:SF1">
    <property type="entry name" value="ALPHA-CATULIN"/>
    <property type="match status" value="1"/>
</dbReference>
<accession>A0A1D2NKJ7</accession>
<name>A0A1D2NKJ7_ORCCI</name>
<dbReference type="InterPro" id="IPR001033">
    <property type="entry name" value="Alpha_catenin"/>
</dbReference>
<dbReference type="PRINTS" id="PR00805">
    <property type="entry name" value="ALPHACATENIN"/>
</dbReference>
<dbReference type="PANTHER" id="PTHR46342">
    <property type="entry name" value="ALPHA-CATULIN"/>
    <property type="match status" value="1"/>
</dbReference>
<dbReference type="Proteomes" id="UP000094527">
    <property type="component" value="Unassembled WGS sequence"/>
</dbReference>
<dbReference type="SUPFAM" id="SSF47220">
    <property type="entry name" value="alpha-catenin/vinculin-like"/>
    <property type="match status" value="3"/>
</dbReference>
<evidence type="ECO:0000313" key="5">
    <source>
        <dbReference type="Proteomes" id="UP000094527"/>
    </source>
</evidence>
<dbReference type="GO" id="GO:0071944">
    <property type="term" value="C:cell periphery"/>
    <property type="evidence" value="ECO:0007669"/>
    <property type="project" value="UniProtKB-ARBA"/>
</dbReference>
<evidence type="ECO:0000313" key="4">
    <source>
        <dbReference type="EMBL" id="ODN05767.1"/>
    </source>
</evidence>
<dbReference type="InterPro" id="IPR036723">
    <property type="entry name" value="Alpha-catenin/vinculin-like_sf"/>
</dbReference>
<keyword evidence="3" id="KW-0963">Cytoplasm</keyword>
<evidence type="ECO:0000256" key="3">
    <source>
        <dbReference type="ARBA" id="ARBA00022490"/>
    </source>
</evidence>
<dbReference type="GO" id="GO:0007155">
    <property type="term" value="P:cell adhesion"/>
    <property type="evidence" value="ECO:0007669"/>
    <property type="project" value="InterPro"/>
</dbReference>
<comment type="similarity">
    <text evidence="2">Belongs to the vinculin/alpha-catenin family.</text>
</comment>
<gene>
    <name evidence="4" type="ORF">Ocin01_00956</name>
</gene>
<dbReference type="EMBL" id="LJIJ01000017">
    <property type="protein sequence ID" value="ODN05767.1"/>
    <property type="molecule type" value="Genomic_DNA"/>
</dbReference>
<dbReference type="Pfam" id="PF01044">
    <property type="entry name" value="Vinculin"/>
    <property type="match status" value="1"/>
</dbReference>
<dbReference type="GO" id="GO:0045296">
    <property type="term" value="F:cadherin binding"/>
    <property type="evidence" value="ECO:0007669"/>
    <property type="project" value="InterPro"/>
</dbReference>
<dbReference type="OMA" id="DQQKMAK"/>
<organism evidence="4 5">
    <name type="scientific">Orchesella cincta</name>
    <name type="common">Springtail</name>
    <name type="synonym">Podura cincta</name>
    <dbReference type="NCBI Taxonomy" id="48709"/>
    <lineage>
        <taxon>Eukaryota</taxon>
        <taxon>Metazoa</taxon>
        <taxon>Ecdysozoa</taxon>
        <taxon>Arthropoda</taxon>
        <taxon>Hexapoda</taxon>
        <taxon>Collembola</taxon>
        <taxon>Entomobryomorpha</taxon>
        <taxon>Entomobryoidea</taxon>
        <taxon>Orchesellidae</taxon>
        <taxon>Orchesellinae</taxon>
        <taxon>Orchesella</taxon>
    </lineage>
</organism>
<dbReference type="InterPro" id="IPR006077">
    <property type="entry name" value="Vinculin/catenin"/>
</dbReference>
<dbReference type="GO" id="GO:0007266">
    <property type="term" value="P:Rho protein signal transduction"/>
    <property type="evidence" value="ECO:0007669"/>
    <property type="project" value="InterPro"/>
</dbReference>
<comment type="caution">
    <text evidence="4">The sequence shown here is derived from an EMBL/GenBank/DDBJ whole genome shotgun (WGS) entry which is preliminary data.</text>
</comment>
<evidence type="ECO:0000256" key="1">
    <source>
        <dbReference type="ARBA" id="ARBA00004496"/>
    </source>
</evidence>
<comment type="subcellular location">
    <subcellularLocation>
        <location evidence="1">Cytoplasm</location>
    </subcellularLocation>
</comment>
<dbReference type="Gene3D" id="1.20.120.230">
    <property type="entry name" value="Alpha-catenin/vinculin-like"/>
    <property type="match status" value="4"/>
</dbReference>
<reference evidence="4 5" key="1">
    <citation type="journal article" date="2016" name="Genome Biol. Evol.">
        <title>Gene Family Evolution Reflects Adaptation to Soil Environmental Stressors in the Genome of the Collembolan Orchesella cincta.</title>
        <authorList>
            <person name="Faddeeva-Vakhrusheva A."/>
            <person name="Derks M.F."/>
            <person name="Anvar S.Y."/>
            <person name="Agamennone V."/>
            <person name="Suring W."/>
            <person name="Smit S."/>
            <person name="van Straalen N.M."/>
            <person name="Roelofs D."/>
        </authorList>
    </citation>
    <scope>NUCLEOTIDE SEQUENCE [LARGE SCALE GENOMIC DNA]</scope>
    <source>
        <tissue evidence="4">Mixed pool</tissue>
    </source>
</reference>
<keyword evidence="5" id="KW-1185">Reference proteome</keyword>
<sequence length="827" mass="92205">ITTLVNAKERSFCSDRTLRAISRVGQSVNIAVERFVTVGEAIADDSDEIRPQMYAACQEARAAGIIYNNNSCHMPQRNHSSYIDRAAMVRAARCLLAAVTRVLLLADSVVVRQLLLAKDKVVNTLTRLESVTNFTEFVKAFSQFGTEMVELAQLTGDRQADLKDERRRAQMGAARHVLERSTMMLLTSAKTCLRHPESVSARENRDTVFCQMRRAMDLIHYVVKDGVIDSAASLVACPSTTQPRNPKDVSQISIDEWDGNHSVSSSLQRFLDQVEVTKMTFVGPQARQQLPATLEFILERIQDFTDSAYTTHEHRENILLLCDRVRLQLNQLLRVGLLHHEQKDSPSSELEQAIDGTIKSVYELRAQLQETALQQASEMISSSKEASDLVAVLRNTALTTDADRLEEVAENFTEHLEHCQEVCKLLRHTSPTDSLHVQAKYGEINLKIYGPQVVVAARTLCSNPTSKIAKENLEVFIDMWQSLMDDVATLANEIAEVCRTRAMNKQVYMSLPRPGSCVPPTQQNHYPAVPPNPNPEPPPAVVTPGQTTTGQTGALPVEAVDDVAYSEQAKIAKSGLEMKLITSDLEAEAEKWGEENFNDENNDIVRRAKNMSNMAYNMYQFTRGEGPLKTTQDLFTQAEYFAEEANRLYKVIRQFSYTVPTSTEKKALLEKVDEIPTRVQQLQFTVKNPTVGKAATFTKVDSVIQETKLLMTVISKVVTTCFECASKYQLDFRGLSPRGKNSPYRTDAMMLPVEPAAVTPSPVVGRPLMGPCDSSEWPEGPNKEMDAGPEFPSCSSKLLALAGFIRTLSCFERIFRASPFLSSLCNL</sequence>
<proteinExistence type="inferred from homology"/>
<dbReference type="AlphaFoldDB" id="A0A1D2NKJ7"/>
<evidence type="ECO:0000256" key="2">
    <source>
        <dbReference type="ARBA" id="ARBA00008376"/>
    </source>
</evidence>
<dbReference type="GO" id="GO:0005737">
    <property type="term" value="C:cytoplasm"/>
    <property type="evidence" value="ECO:0007669"/>
    <property type="project" value="UniProtKB-SubCell"/>
</dbReference>
<protein>
    <submittedName>
        <fullName evidence="4">Alpha-catulin</fullName>
    </submittedName>
</protein>
<dbReference type="GO" id="GO:0051015">
    <property type="term" value="F:actin filament binding"/>
    <property type="evidence" value="ECO:0007669"/>
    <property type="project" value="InterPro"/>
</dbReference>
<dbReference type="STRING" id="48709.A0A1D2NKJ7"/>
<dbReference type="Gene3D" id="6.10.250.2510">
    <property type="match status" value="1"/>
</dbReference>
<feature type="non-terminal residue" evidence="4">
    <location>
        <position position="1"/>
    </location>
</feature>
<dbReference type="InterPro" id="IPR030045">
    <property type="entry name" value="CTNNAL1"/>
</dbReference>